<keyword evidence="1" id="KW-1133">Transmembrane helix</keyword>
<reference evidence="3" key="1">
    <citation type="journal article" date="2019" name="Int. J. Syst. Evol. Microbiol.">
        <title>The Global Catalogue of Microorganisms (GCM) 10K type strain sequencing project: providing services to taxonomists for standard genome sequencing and annotation.</title>
        <authorList>
            <consortium name="The Broad Institute Genomics Platform"/>
            <consortium name="The Broad Institute Genome Sequencing Center for Infectious Disease"/>
            <person name="Wu L."/>
            <person name="Ma J."/>
        </authorList>
    </citation>
    <scope>NUCLEOTIDE SEQUENCE [LARGE SCALE GENOMIC DNA]</scope>
    <source>
        <strain evidence="3">JCM 17688</strain>
    </source>
</reference>
<keyword evidence="3" id="KW-1185">Reference proteome</keyword>
<feature type="transmembrane region" description="Helical" evidence="1">
    <location>
        <begin position="48"/>
        <end position="68"/>
    </location>
</feature>
<dbReference type="Proteomes" id="UP001500635">
    <property type="component" value="Unassembled WGS sequence"/>
</dbReference>
<keyword evidence="1" id="KW-0812">Transmembrane</keyword>
<organism evidence="2 3">
    <name type="scientific">Tsukamurella soli</name>
    <dbReference type="NCBI Taxonomy" id="644556"/>
    <lineage>
        <taxon>Bacteria</taxon>
        <taxon>Bacillati</taxon>
        <taxon>Actinomycetota</taxon>
        <taxon>Actinomycetes</taxon>
        <taxon>Mycobacteriales</taxon>
        <taxon>Tsukamurellaceae</taxon>
        <taxon>Tsukamurella</taxon>
    </lineage>
</organism>
<proteinExistence type="predicted"/>
<protein>
    <submittedName>
        <fullName evidence="2">Uncharacterized protein</fullName>
    </submittedName>
</protein>
<comment type="caution">
    <text evidence="2">The sequence shown here is derived from an EMBL/GenBank/DDBJ whole genome shotgun (WGS) entry which is preliminary data.</text>
</comment>
<evidence type="ECO:0000256" key="1">
    <source>
        <dbReference type="SAM" id="Phobius"/>
    </source>
</evidence>
<gene>
    <name evidence="2" type="ORF">GCM10023147_37200</name>
</gene>
<sequence>MLTRWLGRTLDGFAAWFASAAGVLQTFVVTITIFVVEVWKPNLDPQHFLFLLWLTIYSGVTQPILAFVSSRDSRAAASKMEHVLQLEEEALHDLHGGS</sequence>
<evidence type="ECO:0000313" key="3">
    <source>
        <dbReference type="Proteomes" id="UP001500635"/>
    </source>
</evidence>
<feature type="transmembrane region" description="Helical" evidence="1">
    <location>
        <begin position="12"/>
        <end position="36"/>
    </location>
</feature>
<dbReference type="EMBL" id="BAABFR010000072">
    <property type="protein sequence ID" value="GAA4399607.1"/>
    <property type="molecule type" value="Genomic_DNA"/>
</dbReference>
<keyword evidence="1" id="KW-0472">Membrane</keyword>
<name>A0ABP8K3I0_9ACTN</name>
<evidence type="ECO:0000313" key="2">
    <source>
        <dbReference type="EMBL" id="GAA4399607.1"/>
    </source>
</evidence>
<accession>A0ABP8K3I0</accession>